<accession>A0AC35U779</accession>
<evidence type="ECO:0000313" key="1">
    <source>
        <dbReference type="Proteomes" id="UP000095286"/>
    </source>
</evidence>
<proteinExistence type="predicted"/>
<reference evidence="2" key="1">
    <citation type="submission" date="2016-11" db="UniProtKB">
        <authorList>
            <consortium name="WormBaseParasite"/>
        </authorList>
    </citation>
    <scope>IDENTIFICATION</scope>
    <source>
        <strain evidence="2">KR3021</strain>
    </source>
</reference>
<name>A0AC35U779_9BILA</name>
<dbReference type="WBParaSite" id="RSKR_0000874150.1">
    <property type="protein sequence ID" value="RSKR_0000874150.1"/>
    <property type="gene ID" value="RSKR_0000874150"/>
</dbReference>
<protein>
    <submittedName>
        <fullName evidence="2">Serpentine receptor class gamma</fullName>
    </submittedName>
</protein>
<evidence type="ECO:0000313" key="2">
    <source>
        <dbReference type="WBParaSite" id="RSKR_0000874150.1"/>
    </source>
</evidence>
<dbReference type="Proteomes" id="UP000095286">
    <property type="component" value="Unplaced"/>
</dbReference>
<organism evidence="1 2">
    <name type="scientific">Rhabditophanes sp. KR3021</name>
    <dbReference type="NCBI Taxonomy" id="114890"/>
    <lineage>
        <taxon>Eukaryota</taxon>
        <taxon>Metazoa</taxon>
        <taxon>Ecdysozoa</taxon>
        <taxon>Nematoda</taxon>
        <taxon>Chromadorea</taxon>
        <taxon>Rhabditida</taxon>
        <taxon>Tylenchina</taxon>
        <taxon>Panagrolaimomorpha</taxon>
        <taxon>Strongyloidoidea</taxon>
        <taxon>Alloionematidae</taxon>
        <taxon>Rhabditophanes</taxon>
    </lineage>
</organism>
<sequence>MFFVKLPKYDSSVGERYVASIYASSACYFLTASIYSLMFMSVFVISLTRFIAFFYPMLYKYIFNQYHRKIIISSMLIISISIGSGTLFFESRYEYKSDTDSYVASYLNPQNVNIYQAVYSILFFGCLILISLVFNIMCVLKFIKKSEYGMGVDGKLEKAMVIHSSCSLAFLSIMEVYYIGRVLGGFMGLDGVVSIAMANLTWITDIVTFGDLIIMLTTNTRLRTFLIEAFFKRIFCFCCKRSKVAPVPHNIFQTRRAGENSLA</sequence>